<dbReference type="RefSeq" id="WP_042592798.1">
    <property type="nucleotide sequence ID" value="NZ_CIKF01000014.1"/>
</dbReference>
<evidence type="ECO:0000313" key="1">
    <source>
        <dbReference type="EMBL" id="AYW92656.1"/>
    </source>
</evidence>
<proteinExistence type="predicted"/>
<name>A0ABM7AJG4_YERPU</name>
<keyword evidence="2" id="KW-1185">Reference proteome</keyword>
<accession>A0ABM7AJG4</accession>
<gene>
    <name evidence="1" type="ORF">EGX47_16045</name>
</gene>
<dbReference type="Proteomes" id="UP000268669">
    <property type="component" value="Chromosome"/>
</dbReference>
<reference evidence="1" key="1">
    <citation type="submission" date="2018-11" db="EMBL/GenBank/DDBJ databases">
        <title>FDA dAtabase for Regulatory Grade micrObial Sequences (FDA-ARGOS): Supporting development and validation of Infectious Disease Dx tests.</title>
        <authorList>
            <person name="Bliska J."/>
            <person name="Cleland M.-M."/>
            <person name="Tallon L."/>
            <person name="Sadzewicz L."/>
            <person name="Zhao X."/>
            <person name="Vavikolanu K."/>
            <person name="Mehta A."/>
            <person name="Aluvathingal J."/>
            <person name="Nadendla S."/>
            <person name="Yan Y."/>
            <person name="Sichtig H."/>
        </authorList>
    </citation>
    <scope>NUCLEOTIDE SEQUENCE [LARGE SCALE GENOMIC DNA]</scope>
    <source>
        <strain evidence="1">FDAARGOS_581</strain>
    </source>
</reference>
<evidence type="ECO:0000313" key="2">
    <source>
        <dbReference type="Proteomes" id="UP000268669"/>
    </source>
</evidence>
<organism evidence="1 2">
    <name type="scientific">Yersinia pseudotuberculosis</name>
    <dbReference type="NCBI Taxonomy" id="633"/>
    <lineage>
        <taxon>Bacteria</taxon>
        <taxon>Pseudomonadati</taxon>
        <taxon>Pseudomonadota</taxon>
        <taxon>Gammaproteobacteria</taxon>
        <taxon>Enterobacterales</taxon>
        <taxon>Yersiniaceae</taxon>
        <taxon>Yersinia</taxon>
    </lineage>
</organism>
<protein>
    <submittedName>
        <fullName evidence="1">Uncharacterized protein</fullName>
    </submittedName>
</protein>
<dbReference type="EMBL" id="CP033713">
    <property type="protein sequence ID" value="AYW92656.1"/>
    <property type="molecule type" value="Genomic_DNA"/>
</dbReference>
<sequence>MPNISATNYNSTIPFSSELASDGNVLYPSRADRNYIDRLVENLDKSFCQYTGKHENLSSQQRVQRDFYKNDDFTAYFLEKSQSSVALCSHIVEQAWSNLYSPVSHKINNQPEYRLDDYRRESLCQFAIRKMLKSVNEVINSTVQSQLISQNGAVRAEAIKNKQEKCEDVLSMVSYLLGLTTNKTGGAKQRYGSDPIRQVLFQEFHTKNLYVQPGESPRRVLDSTINKLADDYYQLNSGKEKLPNEQIINRVIKELQDSMVNNSLMTDSAAYRIISKTIIDPLLMAANYEEYHRHAYLNALARTWIEKDTPIGHNQKYKHYLAANLPRNNKFIRLFFLDKTFDIRKSELYQRVEQHLREINENISADDILRCCKDYYEFAREKYALKIPSLAEVEFTEQLTRSGHISAAIEHRRHGTYLPRTV</sequence>